<dbReference type="EMBL" id="QPID01000003">
    <property type="protein sequence ID" value="RCU51045.1"/>
    <property type="molecule type" value="Genomic_DNA"/>
</dbReference>
<dbReference type="Proteomes" id="UP000252558">
    <property type="component" value="Unassembled WGS sequence"/>
</dbReference>
<keyword evidence="3" id="KW-1185">Reference proteome</keyword>
<name>A0A368NMH1_9GAMM</name>
<evidence type="ECO:0000313" key="2">
    <source>
        <dbReference type="EMBL" id="RCU51045.1"/>
    </source>
</evidence>
<evidence type="ECO:0000256" key="1">
    <source>
        <dbReference type="SAM" id="SignalP"/>
    </source>
</evidence>
<dbReference type="OrthoDB" id="7068635at2"/>
<organism evidence="2 3">
    <name type="scientific">Corallincola holothuriorum</name>
    <dbReference type="NCBI Taxonomy" id="2282215"/>
    <lineage>
        <taxon>Bacteria</taxon>
        <taxon>Pseudomonadati</taxon>
        <taxon>Pseudomonadota</taxon>
        <taxon>Gammaproteobacteria</taxon>
        <taxon>Alteromonadales</taxon>
        <taxon>Psychromonadaceae</taxon>
        <taxon>Corallincola</taxon>
    </lineage>
</organism>
<sequence>MKTLISVIVISTLLAFPVLAEEGHQHGGEVKERDMPNGMMSHEGMMTMHEHMQEMLTLMENIKRENDPKKYQELIQQHMASMKKGMQMMAHCAEEKKGNQHQHDK</sequence>
<feature type="signal peptide" evidence="1">
    <location>
        <begin position="1"/>
        <end position="20"/>
    </location>
</feature>
<proteinExistence type="predicted"/>
<evidence type="ECO:0000313" key="3">
    <source>
        <dbReference type="Proteomes" id="UP000252558"/>
    </source>
</evidence>
<comment type="caution">
    <text evidence="2">The sequence shown here is derived from an EMBL/GenBank/DDBJ whole genome shotgun (WGS) entry which is preliminary data.</text>
</comment>
<protein>
    <recommendedName>
        <fullName evidence="4">DUF305 domain-containing protein</fullName>
    </recommendedName>
</protein>
<dbReference type="RefSeq" id="WP_114337641.1">
    <property type="nucleotide sequence ID" value="NZ_QPID01000003.1"/>
</dbReference>
<accession>A0A368NMH1</accession>
<keyword evidence="1" id="KW-0732">Signal</keyword>
<dbReference type="AlphaFoldDB" id="A0A368NMH1"/>
<evidence type="ECO:0008006" key="4">
    <source>
        <dbReference type="Google" id="ProtNLM"/>
    </source>
</evidence>
<feature type="chain" id="PRO_5016777155" description="DUF305 domain-containing protein" evidence="1">
    <location>
        <begin position="21"/>
        <end position="105"/>
    </location>
</feature>
<reference evidence="2 3" key="1">
    <citation type="submission" date="2018-07" db="EMBL/GenBank/DDBJ databases">
        <title>Corallincola holothuriorum sp. nov., a new facultative anaerobe isolated from sea cucumber Apostichopus japonicus.</title>
        <authorList>
            <person name="Xia H."/>
        </authorList>
    </citation>
    <scope>NUCLEOTIDE SEQUENCE [LARGE SCALE GENOMIC DNA]</scope>
    <source>
        <strain evidence="2 3">C4</strain>
    </source>
</reference>
<gene>
    <name evidence="2" type="ORF">DU002_06915</name>
</gene>